<dbReference type="PROSITE" id="PS50089">
    <property type="entry name" value="ZF_RING_2"/>
    <property type="match status" value="1"/>
</dbReference>
<evidence type="ECO:0000256" key="5">
    <source>
        <dbReference type="SAM" id="MobiDB-lite"/>
    </source>
</evidence>
<evidence type="ECO:0000313" key="7">
    <source>
        <dbReference type="EMBL" id="EEC46955.1"/>
    </source>
</evidence>
<feature type="region of interest" description="Disordered" evidence="5">
    <location>
        <begin position="221"/>
        <end position="244"/>
    </location>
</feature>
<accession>B7G382</accession>
<dbReference type="GeneID" id="7202438"/>
<dbReference type="STRING" id="556484.B7G382"/>
<evidence type="ECO:0000256" key="1">
    <source>
        <dbReference type="ARBA" id="ARBA00022723"/>
    </source>
</evidence>
<dbReference type="HOGENOM" id="CLU_948210_0_0_1"/>
<gene>
    <name evidence="7" type="primary">MAT1</name>
    <name evidence="7" type="ORF">PHATRDRAFT_47392</name>
</gene>
<dbReference type="InParanoid" id="B7G382"/>
<reference evidence="7 8" key="1">
    <citation type="journal article" date="2008" name="Nature">
        <title>The Phaeodactylum genome reveals the evolutionary history of diatom genomes.</title>
        <authorList>
            <person name="Bowler C."/>
            <person name="Allen A.E."/>
            <person name="Badger J.H."/>
            <person name="Grimwood J."/>
            <person name="Jabbari K."/>
            <person name="Kuo A."/>
            <person name="Maheswari U."/>
            <person name="Martens C."/>
            <person name="Maumus F."/>
            <person name="Otillar R.P."/>
            <person name="Rayko E."/>
            <person name="Salamov A."/>
            <person name="Vandepoele K."/>
            <person name="Beszteri B."/>
            <person name="Gruber A."/>
            <person name="Heijde M."/>
            <person name="Katinka M."/>
            <person name="Mock T."/>
            <person name="Valentin K."/>
            <person name="Verret F."/>
            <person name="Berges J.A."/>
            <person name="Brownlee C."/>
            <person name="Cadoret J.P."/>
            <person name="Chiovitti A."/>
            <person name="Choi C.J."/>
            <person name="Coesel S."/>
            <person name="De Martino A."/>
            <person name="Detter J.C."/>
            <person name="Durkin C."/>
            <person name="Falciatore A."/>
            <person name="Fournet J."/>
            <person name="Haruta M."/>
            <person name="Huysman M.J."/>
            <person name="Jenkins B.D."/>
            <person name="Jiroutova K."/>
            <person name="Jorgensen R.E."/>
            <person name="Joubert Y."/>
            <person name="Kaplan A."/>
            <person name="Kroger N."/>
            <person name="Kroth P.G."/>
            <person name="La Roche J."/>
            <person name="Lindquist E."/>
            <person name="Lommer M."/>
            <person name="Martin-Jezequel V."/>
            <person name="Lopez P.J."/>
            <person name="Lucas S."/>
            <person name="Mangogna M."/>
            <person name="McGinnis K."/>
            <person name="Medlin L.K."/>
            <person name="Montsant A."/>
            <person name="Oudot-Le Secq M.P."/>
            <person name="Napoli C."/>
            <person name="Obornik M."/>
            <person name="Parker M.S."/>
            <person name="Petit J.L."/>
            <person name="Porcel B.M."/>
            <person name="Poulsen N."/>
            <person name="Robison M."/>
            <person name="Rychlewski L."/>
            <person name="Rynearson T.A."/>
            <person name="Schmutz J."/>
            <person name="Shapiro H."/>
            <person name="Siaut M."/>
            <person name="Stanley M."/>
            <person name="Sussman M.R."/>
            <person name="Taylor A.R."/>
            <person name="Vardi A."/>
            <person name="von Dassow P."/>
            <person name="Vyverman W."/>
            <person name="Willis A."/>
            <person name="Wyrwicz L.S."/>
            <person name="Rokhsar D.S."/>
            <person name="Weissenbach J."/>
            <person name="Armbrust E.V."/>
            <person name="Green B.R."/>
            <person name="Van de Peer Y."/>
            <person name="Grigoriev I.V."/>
        </authorList>
    </citation>
    <scope>NUCLEOTIDE SEQUENCE [LARGE SCALE GENOMIC DNA]</scope>
    <source>
        <strain evidence="7 8">CCAP 1055/1</strain>
    </source>
</reference>
<keyword evidence="2 4" id="KW-0863">Zinc-finger</keyword>
<dbReference type="RefSeq" id="XP_002181741.1">
    <property type="nucleotide sequence ID" value="XM_002181705.1"/>
</dbReference>
<dbReference type="InterPro" id="IPR015877">
    <property type="entry name" value="MAT1_centre"/>
</dbReference>
<dbReference type="InterPro" id="IPR017907">
    <property type="entry name" value="Znf_RING_CS"/>
</dbReference>
<evidence type="ECO:0000256" key="3">
    <source>
        <dbReference type="ARBA" id="ARBA00022833"/>
    </source>
</evidence>
<organism evidence="7 8">
    <name type="scientific">Phaeodactylum tricornutum (strain CCAP 1055/1)</name>
    <dbReference type="NCBI Taxonomy" id="556484"/>
    <lineage>
        <taxon>Eukaryota</taxon>
        <taxon>Sar</taxon>
        <taxon>Stramenopiles</taxon>
        <taxon>Ochrophyta</taxon>
        <taxon>Bacillariophyta</taxon>
        <taxon>Bacillariophyceae</taxon>
        <taxon>Bacillariophycidae</taxon>
        <taxon>Naviculales</taxon>
        <taxon>Phaeodactylaceae</taxon>
        <taxon>Phaeodactylum</taxon>
    </lineage>
</organism>
<dbReference type="PaxDb" id="2850-Phatr47392"/>
<dbReference type="InterPro" id="IPR001841">
    <property type="entry name" value="Znf_RING"/>
</dbReference>
<dbReference type="PANTHER" id="PTHR12683:SF13">
    <property type="entry name" value="CDK-ACTIVATING KINASE ASSEMBLY FACTOR MAT1"/>
    <property type="match status" value="1"/>
</dbReference>
<sequence length="294" mass="33842">MEEDPQDDLFRCALCGTAEGDSSNLSSHTSLQTNATVRCGHQFCNSCIDRELVRKREFPCPVCQTPVKRVTLTVRSLDDVQCEKDTSWRRRVLKVFNKTEPDFSSLLEFNNYLEQVEDMIYSIVNEEPDAEACKAKIKEYENAHKTEIVIRQSQRADEERSIQDRIAAEQRSTERLRREAFDEEKAVANAKKRLKQESTQVLLGEREEVSAELRQAQMQGYRNELKRQSRGKKSSDFVSPRVREPADGWKKETLDRQLYLKRQAAGGGIPTGSIASLERNWNETVQSLFARMKA</sequence>
<proteinExistence type="predicted"/>
<feature type="domain" description="RING-type" evidence="6">
    <location>
        <begin position="12"/>
        <end position="64"/>
    </location>
</feature>
<evidence type="ECO:0000259" key="6">
    <source>
        <dbReference type="PROSITE" id="PS50089"/>
    </source>
</evidence>
<keyword evidence="8" id="KW-1185">Reference proteome</keyword>
<dbReference type="PANTHER" id="PTHR12683">
    <property type="entry name" value="CDK-ACTIVATING KINASE ASSEMBLY FACTOR MAT1"/>
    <property type="match status" value="1"/>
</dbReference>
<dbReference type="KEGG" id="pti:PHATRDRAFT_47392"/>
<reference evidence="8" key="2">
    <citation type="submission" date="2008-08" db="EMBL/GenBank/DDBJ databases">
        <authorList>
            <consortium name="Diatom Consortium"/>
            <person name="Grigoriev I."/>
            <person name="Grimwood J."/>
            <person name="Kuo A."/>
            <person name="Otillar R.P."/>
            <person name="Salamov A."/>
            <person name="Detter J.C."/>
            <person name="Lindquist E."/>
            <person name="Shapiro H."/>
            <person name="Lucas S."/>
            <person name="Glavina del Rio T."/>
            <person name="Pitluck S."/>
            <person name="Rokhsar D."/>
            <person name="Bowler C."/>
        </authorList>
    </citation>
    <scope>GENOME REANNOTATION</scope>
    <source>
        <strain evidence="8">CCAP 1055/1</strain>
    </source>
</reference>
<dbReference type="InterPro" id="IPR018957">
    <property type="entry name" value="Znf_C3HC4_RING-type"/>
</dbReference>
<keyword evidence="3" id="KW-0862">Zinc</keyword>
<evidence type="ECO:0000313" key="8">
    <source>
        <dbReference type="Proteomes" id="UP000000759"/>
    </source>
</evidence>
<dbReference type="PROSITE" id="PS00518">
    <property type="entry name" value="ZF_RING_1"/>
    <property type="match status" value="1"/>
</dbReference>
<dbReference type="Gene3D" id="3.30.40.10">
    <property type="entry name" value="Zinc/RING finger domain, C3HC4 (zinc finger)"/>
    <property type="match status" value="1"/>
</dbReference>
<dbReference type="AlphaFoldDB" id="B7G382"/>
<dbReference type="eggNOG" id="KOG3800">
    <property type="taxonomic scope" value="Eukaryota"/>
</dbReference>
<dbReference type="InterPro" id="IPR013083">
    <property type="entry name" value="Znf_RING/FYVE/PHD"/>
</dbReference>
<dbReference type="SMART" id="SM00184">
    <property type="entry name" value="RING"/>
    <property type="match status" value="1"/>
</dbReference>
<dbReference type="Pfam" id="PF00097">
    <property type="entry name" value="zf-C3HC4"/>
    <property type="match status" value="1"/>
</dbReference>
<name>B7G382_PHATC</name>
<protein>
    <recommendedName>
        <fullName evidence="6">RING-type domain-containing protein</fullName>
    </recommendedName>
</protein>
<dbReference type="SUPFAM" id="SSF57850">
    <property type="entry name" value="RING/U-box"/>
    <property type="match status" value="1"/>
</dbReference>
<dbReference type="Proteomes" id="UP000000759">
    <property type="component" value="Chromosome 13"/>
</dbReference>
<dbReference type="OrthoDB" id="5963at2759"/>
<dbReference type="GO" id="GO:0005675">
    <property type="term" value="C:transcription factor TFIIH holo complex"/>
    <property type="evidence" value="ECO:0007669"/>
    <property type="project" value="TreeGrafter"/>
</dbReference>
<dbReference type="GO" id="GO:0006281">
    <property type="term" value="P:DNA repair"/>
    <property type="evidence" value="ECO:0007669"/>
    <property type="project" value="TreeGrafter"/>
</dbReference>
<dbReference type="GO" id="GO:0006357">
    <property type="term" value="P:regulation of transcription by RNA polymerase II"/>
    <property type="evidence" value="ECO:0007669"/>
    <property type="project" value="TreeGrafter"/>
</dbReference>
<dbReference type="GO" id="GO:0008270">
    <property type="term" value="F:zinc ion binding"/>
    <property type="evidence" value="ECO:0007669"/>
    <property type="project" value="UniProtKB-KW"/>
</dbReference>
<dbReference type="Pfam" id="PF06391">
    <property type="entry name" value="MAT1"/>
    <property type="match status" value="1"/>
</dbReference>
<evidence type="ECO:0000256" key="2">
    <source>
        <dbReference type="ARBA" id="ARBA00022771"/>
    </source>
</evidence>
<keyword evidence="1" id="KW-0479">Metal-binding</keyword>
<dbReference type="EMBL" id="CM000615">
    <property type="protein sequence ID" value="EEC46955.1"/>
    <property type="molecule type" value="Genomic_DNA"/>
</dbReference>
<evidence type="ECO:0000256" key="4">
    <source>
        <dbReference type="PROSITE-ProRule" id="PRU00175"/>
    </source>
</evidence>